<dbReference type="RefSeq" id="WP_071073075.1">
    <property type="nucleotide sequence ID" value="NZ_CP017755.1"/>
</dbReference>
<keyword evidence="2" id="KW-0812">Transmembrane</keyword>
<keyword evidence="2" id="KW-1133">Transmembrane helix</keyword>
<gene>
    <name evidence="3" type="ORF">BKK80_34185</name>
</gene>
<organism evidence="3 4">
    <name type="scientific">Cupriavidus malaysiensis</name>
    <dbReference type="NCBI Taxonomy" id="367825"/>
    <lineage>
        <taxon>Bacteria</taxon>
        <taxon>Pseudomonadati</taxon>
        <taxon>Pseudomonadota</taxon>
        <taxon>Betaproteobacteria</taxon>
        <taxon>Burkholderiales</taxon>
        <taxon>Burkholderiaceae</taxon>
        <taxon>Cupriavidus</taxon>
    </lineage>
</organism>
<dbReference type="EMBL" id="CP017755">
    <property type="protein sequence ID" value="AOZ10591.1"/>
    <property type="molecule type" value="Genomic_DNA"/>
</dbReference>
<evidence type="ECO:0000256" key="1">
    <source>
        <dbReference type="SAM" id="MobiDB-lite"/>
    </source>
</evidence>
<accession>A0A1D9IEU4</accession>
<feature type="region of interest" description="Disordered" evidence="1">
    <location>
        <begin position="1"/>
        <end position="44"/>
    </location>
</feature>
<feature type="compositionally biased region" description="Low complexity" evidence="1">
    <location>
        <begin position="30"/>
        <end position="44"/>
    </location>
</feature>
<keyword evidence="2" id="KW-0472">Membrane</keyword>
<proteinExistence type="predicted"/>
<feature type="transmembrane region" description="Helical" evidence="2">
    <location>
        <begin position="83"/>
        <end position="104"/>
    </location>
</feature>
<feature type="transmembrane region" description="Helical" evidence="2">
    <location>
        <begin position="54"/>
        <end position="71"/>
    </location>
</feature>
<evidence type="ECO:0000256" key="2">
    <source>
        <dbReference type="SAM" id="Phobius"/>
    </source>
</evidence>
<evidence type="ECO:0000313" key="4">
    <source>
        <dbReference type="Proteomes" id="UP000177515"/>
    </source>
</evidence>
<sequence>MAAPWPGDNWKGGPARTPTGNERIEEPWIEGEPAGPVAGAAGEPMATGAHAEPVRLVDGIVTALLVLFSLREGILLLSRTRDVINCVLGTVAVAAALYGVWLSARIWRRP</sequence>
<protein>
    <submittedName>
        <fullName evidence="3">Uncharacterized protein</fullName>
    </submittedName>
</protein>
<dbReference type="Proteomes" id="UP000177515">
    <property type="component" value="Chromosome 2"/>
</dbReference>
<reference evidence="3 4" key="1">
    <citation type="submission" date="2016-10" db="EMBL/GenBank/DDBJ databases">
        <title>Complete genome sequences of three Cupriavidus strains isolated from various Malaysian environments.</title>
        <authorList>
            <person name="Abdullah A.A.-A."/>
            <person name="Shafie N.A.H."/>
            <person name="Lau N.S."/>
        </authorList>
    </citation>
    <scope>NUCLEOTIDE SEQUENCE [LARGE SCALE GENOMIC DNA]</scope>
    <source>
        <strain evidence="3 4">USMAA1020</strain>
    </source>
</reference>
<name>A0A1D9IEU4_9BURK</name>
<evidence type="ECO:0000313" key="3">
    <source>
        <dbReference type="EMBL" id="AOZ10591.1"/>
    </source>
</evidence>
<keyword evidence="4" id="KW-1185">Reference proteome</keyword>